<evidence type="ECO:0000313" key="1">
    <source>
        <dbReference type="EMBL" id="KKS32727.1"/>
    </source>
</evidence>
<evidence type="ECO:0000313" key="2">
    <source>
        <dbReference type="Proteomes" id="UP000034160"/>
    </source>
</evidence>
<dbReference type="STRING" id="1618356.UU93_C0005G0035"/>
<dbReference type="AlphaFoldDB" id="A0A0G0Y7K8"/>
<reference evidence="1 2" key="1">
    <citation type="journal article" date="2015" name="Nature">
        <title>rRNA introns, odd ribosomes, and small enigmatic genomes across a large radiation of phyla.</title>
        <authorList>
            <person name="Brown C.T."/>
            <person name="Hug L.A."/>
            <person name="Thomas B.C."/>
            <person name="Sharon I."/>
            <person name="Castelle C.J."/>
            <person name="Singh A."/>
            <person name="Wilkins M.J."/>
            <person name="Williams K.H."/>
            <person name="Banfield J.F."/>
        </authorList>
    </citation>
    <scope>NUCLEOTIDE SEQUENCE [LARGE SCALE GENOMIC DNA]</scope>
</reference>
<protein>
    <submittedName>
        <fullName evidence="1">Uncharacterized protein</fullName>
    </submittedName>
</protein>
<sequence>MIVGLVVLVVLGYLFYVFGLPAIRQMQSNGVQINVPSDINVNVTQPK</sequence>
<comment type="caution">
    <text evidence="1">The sequence shown here is derived from an EMBL/GenBank/DDBJ whole genome shotgun (WGS) entry which is preliminary data.</text>
</comment>
<organism evidence="1 2">
    <name type="scientific">Candidatus Amesbacteria bacterium GW2011_GWA2_42_12</name>
    <dbReference type="NCBI Taxonomy" id="1618356"/>
    <lineage>
        <taxon>Bacteria</taxon>
        <taxon>Candidatus Amesiibacteriota</taxon>
    </lineage>
</organism>
<dbReference type="Proteomes" id="UP000034160">
    <property type="component" value="Unassembled WGS sequence"/>
</dbReference>
<gene>
    <name evidence="1" type="ORF">UU93_C0005G0035</name>
</gene>
<accession>A0A0G0Y7K8</accession>
<dbReference type="EMBL" id="LCCN01000005">
    <property type="protein sequence ID" value="KKS32727.1"/>
    <property type="molecule type" value="Genomic_DNA"/>
</dbReference>
<proteinExistence type="predicted"/>
<name>A0A0G0Y7K8_9BACT</name>